<comment type="caution">
    <text evidence="2">The sequence shown here is derived from an EMBL/GenBank/DDBJ whole genome shotgun (WGS) entry which is preliminary data.</text>
</comment>
<reference evidence="2" key="1">
    <citation type="journal article" date="2020" name="mSystems">
        <title>Genome- and Community-Level Interaction Insights into Carbon Utilization and Element Cycling Functions of Hydrothermarchaeota in Hydrothermal Sediment.</title>
        <authorList>
            <person name="Zhou Z."/>
            <person name="Liu Y."/>
            <person name="Xu W."/>
            <person name="Pan J."/>
            <person name="Luo Z.H."/>
            <person name="Li M."/>
        </authorList>
    </citation>
    <scope>NUCLEOTIDE SEQUENCE [LARGE SCALE GENOMIC DNA]</scope>
    <source>
        <strain evidence="2">SpSt-914</strain>
    </source>
</reference>
<accession>A0A7V3PT34</accession>
<dbReference type="AlphaFoldDB" id="A0A7V3PT34"/>
<dbReference type="EMBL" id="DTMZ01000047">
    <property type="protein sequence ID" value="HGD12878.1"/>
    <property type="molecule type" value="Genomic_DNA"/>
</dbReference>
<gene>
    <name evidence="2" type="ORF">ENX16_02185</name>
</gene>
<sequence>MFWFDWLALGIVLGVAIIQTIRTSKAGGMGLTLFEAGGLVVAALGANALAGSLAQMVGVQLAVMMIVLFLLFAVLAFIFAHWLFGVTGWSFESLDGLLGFFWGIAAGWVIAHMVLRIIIISQGEHGAVAEAMVNAPIAREVYYFKTWNALMQLLFKAKLGPDFNPDVN</sequence>
<proteinExistence type="predicted"/>
<feature type="transmembrane region" description="Helical" evidence="1">
    <location>
        <begin position="61"/>
        <end position="84"/>
    </location>
</feature>
<feature type="transmembrane region" description="Helical" evidence="1">
    <location>
        <begin position="36"/>
        <end position="54"/>
    </location>
</feature>
<name>A0A7V3PT34_UNCW3</name>
<feature type="transmembrane region" description="Helical" evidence="1">
    <location>
        <begin position="96"/>
        <end position="115"/>
    </location>
</feature>
<evidence type="ECO:0008006" key="3">
    <source>
        <dbReference type="Google" id="ProtNLM"/>
    </source>
</evidence>
<evidence type="ECO:0000256" key="1">
    <source>
        <dbReference type="SAM" id="Phobius"/>
    </source>
</evidence>
<keyword evidence="1" id="KW-1133">Transmembrane helix</keyword>
<keyword evidence="1" id="KW-0812">Transmembrane</keyword>
<evidence type="ECO:0000313" key="2">
    <source>
        <dbReference type="EMBL" id="HGD12878.1"/>
    </source>
</evidence>
<keyword evidence="1" id="KW-0472">Membrane</keyword>
<protein>
    <recommendedName>
        <fullName evidence="3">CvpA family protein</fullName>
    </recommendedName>
</protein>
<organism evidence="2">
    <name type="scientific">candidate division WOR-3 bacterium</name>
    <dbReference type="NCBI Taxonomy" id="2052148"/>
    <lineage>
        <taxon>Bacteria</taxon>
        <taxon>Bacteria division WOR-3</taxon>
    </lineage>
</organism>